<name>A0ABR4AA30_9LECA</name>
<accession>A0ABR4AA30</accession>
<evidence type="ECO:0000313" key="1">
    <source>
        <dbReference type="EMBL" id="KAL2042742.1"/>
    </source>
</evidence>
<gene>
    <name evidence="1" type="ORF">N7G274_004501</name>
</gene>
<proteinExistence type="predicted"/>
<sequence>MDPVTAVGLVASIIQLVDATGKVIKYVSGARDAPGERETLSLEAANLMPLLMALNQVVDKGSGNDPWYLSV</sequence>
<organism evidence="1 2">
    <name type="scientific">Stereocaulon virgatum</name>
    <dbReference type="NCBI Taxonomy" id="373712"/>
    <lineage>
        <taxon>Eukaryota</taxon>
        <taxon>Fungi</taxon>
        <taxon>Dikarya</taxon>
        <taxon>Ascomycota</taxon>
        <taxon>Pezizomycotina</taxon>
        <taxon>Lecanoromycetes</taxon>
        <taxon>OSLEUM clade</taxon>
        <taxon>Lecanoromycetidae</taxon>
        <taxon>Lecanorales</taxon>
        <taxon>Lecanorineae</taxon>
        <taxon>Stereocaulaceae</taxon>
        <taxon>Stereocaulon</taxon>
    </lineage>
</organism>
<reference evidence="1 2" key="1">
    <citation type="submission" date="2024-09" db="EMBL/GenBank/DDBJ databases">
        <title>Rethinking Asexuality: The Enigmatic Case of Functional Sexual Genes in Lepraria (Stereocaulaceae).</title>
        <authorList>
            <person name="Doellman M."/>
            <person name="Sun Y."/>
            <person name="Barcenas-Pena A."/>
            <person name="Lumbsch H.T."/>
            <person name="Grewe F."/>
        </authorList>
    </citation>
    <scope>NUCLEOTIDE SEQUENCE [LARGE SCALE GENOMIC DNA]</scope>
    <source>
        <strain evidence="1 2">Mercado 3170</strain>
    </source>
</reference>
<dbReference type="EMBL" id="JBEFKJ010000013">
    <property type="protein sequence ID" value="KAL2042742.1"/>
    <property type="molecule type" value="Genomic_DNA"/>
</dbReference>
<protein>
    <submittedName>
        <fullName evidence="1">Uncharacterized protein</fullName>
    </submittedName>
</protein>
<comment type="caution">
    <text evidence="1">The sequence shown here is derived from an EMBL/GenBank/DDBJ whole genome shotgun (WGS) entry which is preliminary data.</text>
</comment>
<keyword evidence="2" id="KW-1185">Reference proteome</keyword>
<evidence type="ECO:0000313" key="2">
    <source>
        <dbReference type="Proteomes" id="UP001590950"/>
    </source>
</evidence>
<dbReference type="Proteomes" id="UP001590950">
    <property type="component" value="Unassembled WGS sequence"/>
</dbReference>